<protein>
    <submittedName>
        <fullName evidence="2">Uncharacterized protein</fullName>
    </submittedName>
</protein>
<evidence type="ECO:0000313" key="2">
    <source>
        <dbReference type="EMBL" id="KIM63983.1"/>
    </source>
</evidence>
<organism evidence="2 3">
    <name type="scientific">Scleroderma citrinum Foug A</name>
    <dbReference type="NCBI Taxonomy" id="1036808"/>
    <lineage>
        <taxon>Eukaryota</taxon>
        <taxon>Fungi</taxon>
        <taxon>Dikarya</taxon>
        <taxon>Basidiomycota</taxon>
        <taxon>Agaricomycotina</taxon>
        <taxon>Agaricomycetes</taxon>
        <taxon>Agaricomycetidae</taxon>
        <taxon>Boletales</taxon>
        <taxon>Sclerodermatineae</taxon>
        <taxon>Sclerodermataceae</taxon>
        <taxon>Scleroderma</taxon>
    </lineage>
</organism>
<accession>A0A0C2ZQY2</accession>
<reference evidence="3" key="2">
    <citation type="submission" date="2015-01" db="EMBL/GenBank/DDBJ databases">
        <title>Evolutionary Origins and Diversification of the Mycorrhizal Mutualists.</title>
        <authorList>
            <consortium name="DOE Joint Genome Institute"/>
            <consortium name="Mycorrhizal Genomics Consortium"/>
            <person name="Kohler A."/>
            <person name="Kuo A."/>
            <person name="Nagy L.G."/>
            <person name="Floudas D."/>
            <person name="Copeland A."/>
            <person name="Barry K.W."/>
            <person name="Cichocki N."/>
            <person name="Veneault-Fourrey C."/>
            <person name="LaButti K."/>
            <person name="Lindquist E.A."/>
            <person name="Lipzen A."/>
            <person name="Lundell T."/>
            <person name="Morin E."/>
            <person name="Murat C."/>
            <person name="Riley R."/>
            <person name="Ohm R."/>
            <person name="Sun H."/>
            <person name="Tunlid A."/>
            <person name="Henrissat B."/>
            <person name="Grigoriev I.V."/>
            <person name="Hibbett D.S."/>
            <person name="Martin F."/>
        </authorList>
    </citation>
    <scope>NUCLEOTIDE SEQUENCE [LARGE SCALE GENOMIC DNA]</scope>
    <source>
        <strain evidence="3">Foug A</strain>
    </source>
</reference>
<dbReference type="EMBL" id="KN822031">
    <property type="protein sequence ID" value="KIM63983.1"/>
    <property type="molecule type" value="Genomic_DNA"/>
</dbReference>
<reference evidence="2 3" key="1">
    <citation type="submission" date="2014-04" db="EMBL/GenBank/DDBJ databases">
        <authorList>
            <consortium name="DOE Joint Genome Institute"/>
            <person name="Kuo A."/>
            <person name="Kohler A."/>
            <person name="Nagy L.G."/>
            <person name="Floudas D."/>
            <person name="Copeland A."/>
            <person name="Barry K.W."/>
            <person name="Cichocki N."/>
            <person name="Veneault-Fourrey C."/>
            <person name="LaButti K."/>
            <person name="Lindquist E.A."/>
            <person name="Lipzen A."/>
            <person name="Lundell T."/>
            <person name="Morin E."/>
            <person name="Murat C."/>
            <person name="Sun H."/>
            <person name="Tunlid A."/>
            <person name="Henrissat B."/>
            <person name="Grigoriev I.V."/>
            <person name="Hibbett D.S."/>
            <person name="Martin F."/>
            <person name="Nordberg H.P."/>
            <person name="Cantor M.N."/>
            <person name="Hua S.X."/>
        </authorList>
    </citation>
    <scope>NUCLEOTIDE SEQUENCE [LARGE SCALE GENOMIC DNA]</scope>
    <source>
        <strain evidence="2 3">Foug A</strain>
    </source>
</reference>
<proteinExistence type="predicted"/>
<evidence type="ECO:0000256" key="1">
    <source>
        <dbReference type="SAM" id="MobiDB-lite"/>
    </source>
</evidence>
<sequence length="270" mass="30540">MIVRRPVARFVVAQRRRCASTGTHKNGENTTDNRPEVRFTIDDRGHEVWGSRNAQLPKRIALLRFAHVPESMVDVLSAIREVERNFGRIRDYRLLRDADRPSEYQALVWTAFESPQSLRLIPTTGITLKIPVPTQERSEGGPGLSDILGLLEPQDRGRLDRPITSPVQSTGRGKSDNSHRVIAVEVRQTDGHEIRYRNTARPPIRSRAMKAAIGHAFLDWGGFAPLQPLFETSPFTSLSQAPKAHESNMRLALNKWSQILDRPDPSFPEM</sequence>
<dbReference type="AlphaFoldDB" id="A0A0C2ZQY2"/>
<dbReference type="HOGENOM" id="CLU_1032717_0_0_1"/>
<keyword evidence="3" id="KW-1185">Reference proteome</keyword>
<feature type="non-terminal residue" evidence="2">
    <location>
        <position position="270"/>
    </location>
</feature>
<dbReference type="OrthoDB" id="3362336at2759"/>
<gene>
    <name evidence="2" type="ORF">SCLCIDRAFT_116147</name>
</gene>
<feature type="region of interest" description="Disordered" evidence="1">
    <location>
        <begin position="133"/>
        <end position="178"/>
    </location>
</feature>
<dbReference type="Proteomes" id="UP000053989">
    <property type="component" value="Unassembled WGS sequence"/>
</dbReference>
<evidence type="ECO:0000313" key="3">
    <source>
        <dbReference type="Proteomes" id="UP000053989"/>
    </source>
</evidence>
<dbReference type="InParanoid" id="A0A0C2ZQY2"/>
<name>A0A0C2ZQY2_9AGAM</name>